<reference evidence="13" key="1">
    <citation type="journal article" date="2023" name="PLoS Negl. Trop. Dis.">
        <title>A genome sequence for Biomphalaria pfeifferi, the major vector snail for the human-infecting parasite Schistosoma mansoni.</title>
        <authorList>
            <person name="Bu L."/>
            <person name="Lu L."/>
            <person name="Laidemitt M.R."/>
            <person name="Zhang S.M."/>
            <person name="Mutuku M."/>
            <person name="Mkoji G."/>
            <person name="Steinauer M."/>
            <person name="Loker E.S."/>
        </authorList>
    </citation>
    <scope>NUCLEOTIDE SEQUENCE</scope>
    <source>
        <strain evidence="13">KasaAsao</strain>
    </source>
</reference>
<dbReference type="EMBL" id="JASAOG010000177">
    <property type="protein sequence ID" value="KAK0045649.1"/>
    <property type="molecule type" value="Genomic_DNA"/>
</dbReference>
<dbReference type="CDD" id="cd11304">
    <property type="entry name" value="Cadherin_repeat"/>
    <property type="match status" value="1"/>
</dbReference>
<evidence type="ECO:0000256" key="8">
    <source>
        <dbReference type="PROSITE-ProRule" id="PRU00043"/>
    </source>
</evidence>
<dbReference type="InterPro" id="IPR020894">
    <property type="entry name" value="Cadherin_CS"/>
</dbReference>
<comment type="subcellular location">
    <subcellularLocation>
        <location evidence="1">Membrane</location>
    </subcellularLocation>
</comment>
<dbReference type="Gene3D" id="2.60.40.60">
    <property type="entry name" value="Cadherins"/>
    <property type="match status" value="4"/>
</dbReference>
<dbReference type="PANTHER" id="PTHR24025">
    <property type="entry name" value="DESMOGLEIN FAMILY MEMBER"/>
    <property type="match status" value="1"/>
</dbReference>
<reference evidence="13" key="2">
    <citation type="submission" date="2023-04" db="EMBL/GenBank/DDBJ databases">
        <authorList>
            <person name="Bu L."/>
            <person name="Lu L."/>
            <person name="Laidemitt M.R."/>
            <person name="Zhang S.M."/>
            <person name="Mutuku M."/>
            <person name="Mkoji G."/>
            <person name="Steinauer M."/>
            <person name="Loker E.S."/>
        </authorList>
    </citation>
    <scope>NUCLEOTIDE SEQUENCE</scope>
    <source>
        <strain evidence="13">KasaAsao</strain>
        <tissue evidence="13">Whole Snail</tissue>
    </source>
</reference>
<feature type="compositionally biased region" description="Pro residues" evidence="9">
    <location>
        <begin position="685"/>
        <end position="712"/>
    </location>
</feature>
<dbReference type="SMART" id="SM00112">
    <property type="entry name" value="CA"/>
    <property type="match status" value="2"/>
</dbReference>
<dbReference type="AlphaFoldDB" id="A0AAD8F0L5"/>
<evidence type="ECO:0000256" key="7">
    <source>
        <dbReference type="ARBA" id="ARBA00023136"/>
    </source>
</evidence>
<evidence type="ECO:0000256" key="10">
    <source>
        <dbReference type="SAM" id="Phobius"/>
    </source>
</evidence>
<evidence type="ECO:0000256" key="9">
    <source>
        <dbReference type="SAM" id="MobiDB-lite"/>
    </source>
</evidence>
<feature type="region of interest" description="Disordered" evidence="9">
    <location>
        <begin position="663"/>
        <end position="715"/>
    </location>
</feature>
<evidence type="ECO:0000256" key="5">
    <source>
        <dbReference type="ARBA" id="ARBA00022889"/>
    </source>
</evidence>
<evidence type="ECO:0000259" key="12">
    <source>
        <dbReference type="PROSITE" id="PS50268"/>
    </source>
</evidence>
<evidence type="ECO:0000256" key="11">
    <source>
        <dbReference type="SAM" id="SignalP"/>
    </source>
</evidence>
<dbReference type="InterPro" id="IPR050971">
    <property type="entry name" value="Cadherin-domain_protein"/>
</dbReference>
<evidence type="ECO:0000256" key="4">
    <source>
        <dbReference type="ARBA" id="ARBA00022837"/>
    </source>
</evidence>
<keyword evidence="7 10" id="KW-0472">Membrane</keyword>
<protein>
    <submittedName>
        <fullName evidence="13">Protocadherin Fat 1</fullName>
    </submittedName>
</protein>
<evidence type="ECO:0000313" key="14">
    <source>
        <dbReference type="Proteomes" id="UP001233172"/>
    </source>
</evidence>
<evidence type="ECO:0000256" key="3">
    <source>
        <dbReference type="ARBA" id="ARBA00022737"/>
    </source>
</evidence>
<evidence type="ECO:0000313" key="13">
    <source>
        <dbReference type="EMBL" id="KAK0045649.1"/>
    </source>
</evidence>
<dbReference type="GO" id="GO:0007156">
    <property type="term" value="P:homophilic cell adhesion via plasma membrane adhesion molecules"/>
    <property type="evidence" value="ECO:0007669"/>
    <property type="project" value="InterPro"/>
</dbReference>
<dbReference type="PROSITE" id="PS00232">
    <property type="entry name" value="CADHERIN_1"/>
    <property type="match status" value="1"/>
</dbReference>
<feature type="transmembrane region" description="Helical" evidence="10">
    <location>
        <begin position="622"/>
        <end position="645"/>
    </location>
</feature>
<name>A0AAD8F0L5_BIOPF</name>
<dbReference type="PANTHER" id="PTHR24025:SF31">
    <property type="entry name" value="NEURAL-CADHERIN"/>
    <property type="match status" value="1"/>
</dbReference>
<feature type="domain" description="Cadherin" evidence="12">
    <location>
        <begin position="250"/>
        <end position="355"/>
    </location>
</feature>
<dbReference type="PRINTS" id="PR00205">
    <property type="entry name" value="CADHERIN"/>
</dbReference>
<dbReference type="GO" id="GO:0005911">
    <property type="term" value="C:cell-cell junction"/>
    <property type="evidence" value="ECO:0007669"/>
    <property type="project" value="TreeGrafter"/>
</dbReference>
<keyword evidence="6 10" id="KW-1133">Transmembrane helix</keyword>
<dbReference type="PROSITE" id="PS50268">
    <property type="entry name" value="CADHERIN_2"/>
    <property type="match status" value="2"/>
</dbReference>
<dbReference type="InterPro" id="IPR002126">
    <property type="entry name" value="Cadherin-like_dom"/>
</dbReference>
<proteinExistence type="predicted"/>
<dbReference type="Proteomes" id="UP001233172">
    <property type="component" value="Unassembled WGS sequence"/>
</dbReference>
<feature type="domain" description="Cadherin" evidence="12">
    <location>
        <begin position="363"/>
        <end position="482"/>
    </location>
</feature>
<sequence length="799" mass="85773">MSQRIFLALIICLYSQVTHQSSNVPPPPEITRSTLNMQVEETEDQQIDLNGGNPLITCVDEDPTRAFIQSVSPSSPCGKKCFMLSPCGGSGNSSDFCLLFLPTEGTLNYVQASKYTLTIGCTDDVEPVNLTTVTVTVVPNTPPTFVPALPVNDAKTVDGTAYKPGDLLYNVATNDIDGDPIYYTMSTNPSTTYITIGTTDGQIRATNDLRYLCQSKITATVRATDKYNPAIGPKTIDITINPHNNPPYITNLSNVTSINENIGKGQTVFTLGLVDDGIGKVNYRMTSVSNGGLEQYELVGNQIRTKIDPNYERTDTRTATLYFDVTDGYCTTSQYSLTINIKDVNEPPLLTPPVMKQIVVNEGDVVTPTGITLIDEDLNDVHTYTKLTGPNEFNVDPKSGDIYSVSTIDIDKASLWYINIYGMRQMYHWHLGFSSSYFITVARNTVSKTYSMTYKVTDKGGLSATATTTLTVYDINDNPPYFKTNAYSFAATECTDLGTVIGKVTGDDDDSSYRQNDKIIFGGSGGKMAVMSNGDVVLTQACVNGESGSGSATITDQGEYPGPLSGVPATLTLQCGPCPPPTPAPVVNTPAPATTTTKKTTVTTKATTSGGGGGGGSSITDYLAWMIPAILGGLIFLALTSYFIYRYCFPCRNPCAGRCVRKPSVPKPKPPPPPAEPKPVEPKKLPPPPPPPAPKAPPPPPPPPPPPEPVPDPYLFGFWKEQYTDQDHLNQPVRAAKPQPIENMPPVEVAPRGNAIPPDNLKLGNPGIGQWNPKPAAPSNSAPPTVTQAAPKKSTCVIL</sequence>
<dbReference type="GO" id="GO:0005509">
    <property type="term" value="F:calcium ion binding"/>
    <property type="evidence" value="ECO:0007669"/>
    <property type="project" value="UniProtKB-UniRule"/>
</dbReference>
<evidence type="ECO:0000256" key="1">
    <source>
        <dbReference type="ARBA" id="ARBA00004370"/>
    </source>
</evidence>
<feature type="compositionally biased region" description="Low complexity" evidence="9">
    <location>
        <begin position="772"/>
        <end position="784"/>
    </location>
</feature>
<keyword evidence="5" id="KW-0130">Cell adhesion</keyword>
<keyword evidence="4 8" id="KW-0106">Calcium</keyword>
<feature type="signal peptide" evidence="11">
    <location>
        <begin position="1"/>
        <end position="20"/>
    </location>
</feature>
<evidence type="ECO:0000256" key="2">
    <source>
        <dbReference type="ARBA" id="ARBA00022692"/>
    </source>
</evidence>
<keyword evidence="2 10" id="KW-0812">Transmembrane</keyword>
<keyword evidence="14" id="KW-1185">Reference proteome</keyword>
<gene>
    <name evidence="13" type="ORF">Bpfe_024901</name>
</gene>
<feature type="compositionally biased region" description="Low complexity" evidence="9">
    <location>
        <begin position="585"/>
        <end position="608"/>
    </location>
</feature>
<dbReference type="InterPro" id="IPR015919">
    <property type="entry name" value="Cadherin-like_sf"/>
</dbReference>
<dbReference type="SUPFAM" id="SSF49313">
    <property type="entry name" value="Cadherin-like"/>
    <property type="match status" value="4"/>
</dbReference>
<feature type="region of interest" description="Disordered" evidence="9">
    <location>
        <begin position="583"/>
        <end position="615"/>
    </location>
</feature>
<feature type="compositionally biased region" description="Pro residues" evidence="9">
    <location>
        <begin position="665"/>
        <end position="677"/>
    </location>
</feature>
<comment type="caution">
    <text evidence="13">The sequence shown here is derived from an EMBL/GenBank/DDBJ whole genome shotgun (WGS) entry which is preliminary data.</text>
</comment>
<feature type="chain" id="PRO_5042277171" evidence="11">
    <location>
        <begin position="21"/>
        <end position="799"/>
    </location>
</feature>
<dbReference type="GO" id="GO:0005886">
    <property type="term" value="C:plasma membrane"/>
    <property type="evidence" value="ECO:0007669"/>
    <property type="project" value="InterPro"/>
</dbReference>
<evidence type="ECO:0000256" key="6">
    <source>
        <dbReference type="ARBA" id="ARBA00022989"/>
    </source>
</evidence>
<keyword evidence="11" id="KW-0732">Signal</keyword>
<accession>A0AAD8F0L5</accession>
<keyword evidence="3" id="KW-0677">Repeat</keyword>
<organism evidence="13 14">
    <name type="scientific">Biomphalaria pfeifferi</name>
    <name type="common">Bloodfluke planorb</name>
    <name type="synonym">Freshwater snail</name>
    <dbReference type="NCBI Taxonomy" id="112525"/>
    <lineage>
        <taxon>Eukaryota</taxon>
        <taxon>Metazoa</taxon>
        <taxon>Spiralia</taxon>
        <taxon>Lophotrochozoa</taxon>
        <taxon>Mollusca</taxon>
        <taxon>Gastropoda</taxon>
        <taxon>Heterobranchia</taxon>
        <taxon>Euthyneura</taxon>
        <taxon>Panpulmonata</taxon>
        <taxon>Hygrophila</taxon>
        <taxon>Lymnaeoidea</taxon>
        <taxon>Planorbidae</taxon>
        <taxon>Biomphalaria</taxon>
    </lineage>
</organism>
<feature type="region of interest" description="Disordered" evidence="9">
    <location>
        <begin position="736"/>
        <end position="799"/>
    </location>
</feature>